<reference evidence="1 2" key="1">
    <citation type="submission" date="2014-04" db="EMBL/GenBank/DDBJ databases">
        <authorList>
            <consortium name="DOE Joint Genome Institute"/>
            <person name="Kuo A."/>
            <person name="Kohler A."/>
            <person name="Costa M.D."/>
            <person name="Nagy L.G."/>
            <person name="Floudas D."/>
            <person name="Copeland A."/>
            <person name="Barry K.W."/>
            <person name="Cichocki N."/>
            <person name="Veneault-Fourrey C."/>
            <person name="LaButti K."/>
            <person name="Lindquist E.A."/>
            <person name="Lipzen A."/>
            <person name="Lundell T."/>
            <person name="Morin E."/>
            <person name="Murat C."/>
            <person name="Sun H."/>
            <person name="Tunlid A."/>
            <person name="Henrissat B."/>
            <person name="Grigoriev I.V."/>
            <person name="Hibbett D.S."/>
            <person name="Martin F."/>
            <person name="Nordberg H.P."/>
            <person name="Cantor M.N."/>
            <person name="Hua S.X."/>
        </authorList>
    </citation>
    <scope>NUCLEOTIDE SEQUENCE [LARGE SCALE GENOMIC DNA]</scope>
    <source>
        <strain evidence="1 2">Marx 270</strain>
    </source>
</reference>
<evidence type="ECO:0000313" key="1">
    <source>
        <dbReference type="EMBL" id="KIO04667.1"/>
    </source>
</evidence>
<reference evidence="2" key="2">
    <citation type="submission" date="2015-01" db="EMBL/GenBank/DDBJ databases">
        <title>Evolutionary Origins and Diversification of the Mycorrhizal Mutualists.</title>
        <authorList>
            <consortium name="DOE Joint Genome Institute"/>
            <consortium name="Mycorrhizal Genomics Consortium"/>
            <person name="Kohler A."/>
            <person name="Kuo A."/>
            <person name="Nagy L.G."/>
            <person name="Floudas D."/>
            <person name="Copeland A."/>
            <person name="Barry K.W."/>
            <person name="Cichocki N."/>
            <person name="Veneault-Fourrey C."/>
            <person name="LaButti K."/>
            <person name="Lindquist E.A."/>
            <person name="Lipzen A."/>
            <person name="Lundell T."/>
            <person name="Morin E."/>
            <person name="Murat C."/>
            <person name="Riley R."/>
            <person name="Ohm R."/>
            <person name="Sun H."/>
            <person name="Tunlid A."/>
            <person name="Henrissat B."/>
            <person name="Grigoriev I.V."/>
            <person name="Hibbett D.S."/>
            <person name="Martin F."/>
        </authorList>
    </citation>
    <scope>NUCLEOTIDE SEQUENCE [LARGE SCALE GENOMIC DNA]</scope>
    <source>
        <strain evidence="2">Marx 270</strain>
    </source>
</reference>
<dbReference type="AlphaFoldDB" id="A0A0C3K504"/>
<dbReference type="EMBL" id="KN831970">
    <property type="protein sequence ID" value="KIO04667.1"/>
    <property type="molecule type" value="Genomic_DNA"/>
</dbReference>
<proteinExistence type="predicted"/>
<evidence type="ECO:0008006" key="3">
    <source>
        <dbReference type="Google" id="ProtNLM"/>
    </source>
</evidence>
<organism evidence="1 2">
    <name type="scientific">Pisolithus tinctorius Marx 270</name>
    <dbReference type="NCBI Taxonomy" id="870435"/>
    <lineage>
        <taxon>Eukaryota</taxon>
        <taxon>Fungi</taxon>
        <taxon>Dikarya</taxon>
        <taxon>Basidiomycota</taxon>
        <taxon>Agaricomycotina</taxon>
        <taxon>Agaricomycetes</taxon>
        <taxon>Agaricomycetidae</taxon>
        <taxon>Boletales</taxon>
        <taxon>Sclerodermatineae</taxon>
        <taxon>Pisolithaceae</taxon>
        <taxon>Pisolithus</taxon>
    </lineage>
</organism>
<dbReference type="OrthoDB" id="3265433at2759"/>
<protein>
    <recommendedName>
        <fullName evidence="3">CxC2-like cysteine cluster KDZ transposase-associated domain-containing protein</fullName>
    </recommendedName>
</protein>
<dbReference type="STRING" id="870435.A0A0C3K504"/>
<dbReference type="Proteomes" id="UP000054217">
    <property type="component" value="Unassembled WGS sequence"/>
</dbReference>
<evidence type="ECO:0000313" key="2">
    <source>
        <dbReference type="Proteomes" id="UP000054217"/>
    </source>
</evidence>
<keyword evidence="2" id="KW-1185">Reference proteome</keyword>
<feature type="non-terminal residue" evidence="1">
    <location>
        <position position="1"/>
    </location>
</feature>
<dbReference type="HOGENOM" id="CLU_003703_3_3_1"/>
<accession>A0A0C3K504</accession>
<gene>
    <name evidence="1" type="ORF">M404DRAFT_142931</name>
</gene>
<sequence>TQMELQLWQGQANDCLHELQLRFAEKAVIFQTDIHHGSNYHMATHAWGRVANADAAVQCYATVYCWCHIQMGRLGAGPNILEQYKELNDSDLTISMAVSDPNARGHRDNTLPWIWTMDVTRDMATNDWMSEFYRVNWLRMRELQDRWQEEVQLLKCEQEWTKNFFENKVRFWTSQKAAALAQGQARLACYATHQCQMYGRLACLL</sequence>
<dbReference type="InParanoid" id="A0A0C3K504"/>
<name>A0A0C3K504_PISTI</name>